<keyword evidence="4" id="KW-0378">Hydrolase</keyword>
<dbReference type="PROSITE" id="PS51257">
    <property type="entry name" value="PROKAR_LIPOPROTEIN"/>
    <property type="match status" value="1"/>
</dbReference>
<dbReference type="InterPro" id="IPR029058">
    <property type="entry name" value="AB_hydrolase_fold"/>
</dbReference>
<dbReference type="RefSeq" id="WP_394845530.1">
    <property type="nucleotide sequence ID" value="NZ_CP089982.1"/>
</dbReference>
<proteinExistence type="predicted"/>
<evidence type="ECO:0000256" key="1">
    <source>
        <dbReference type="ARBA" id="ARBA00022679"/>
    </source>
</evidence>
<dbReference type="PIRSF" id="PIRSF000443">
    <property type="entry name" value="Homoser_Ac_trans"/>
    <property type="match status" value="1"/>
</dbReference>
<sequence length="362" mass="39564">MLDFQARARMPFAVFLSCMALGACVSPAAARAPVAAVPKVGATNGELRVAELGTCTLESGETIAPCRIGYRTFGKLDATKSNAVLFSTWFTGTTAKLAAGVPDKLVDTKRFYLILVDALGNGVSSSPSNSTTQARLRFPKFTIRDMVATQERLLNEVLHIERLHTVMGMSMGGMQALEWAVSRPDAAAHVVSIVGTPQLTAQDLLLWNAEMHALESDVAYAHGEYQGRPKLRAVQDIHNMMLMTPAHRAENISRSAFPAWLEQVEADTSFDWNDWHRQLEAMLAHDVAARWGGNLEEAARQVKAKLLFVVAEHDQMVNPRPSKVFAKAANARLEVLTGPCGHLAPGCEQPALARYVHSFMEE</sequence>
<dbReference type="InterPro" id="IPR000073">
    <property type="entry name" value="AB_hydrolase_1"/>
</dbReference>
<keyword evidence="2" id="KW-0732">Signal</keyword>
<reference evidence="4 5" key="1">
    <citation type="submission" date="2021-12" db="EMBL/GenBank/DDBJ databases">
        <title>Discovery of the Pendulisporaceae a myxobacterial family with distinct sporulation behavior and unique specialized metabolism.</title>
        <authorList>
            <person name="Garcia R."/>
            <person name="Popoff A."/>
            <person name="Bader C.D."/>
            <person name="Loehr J."/>
            <person name="Walesch S."/>
            <person name="Walt C."/>
            <person name="Boldt J."/>
            <person name="Bunk B."/>
            <person name="Haeckl F.J.F.P.J."/>
            <person name="Gunesch A.P."/>
            <person name="Birkelbach J."/>
            <person name="Nuebel U."/>
            <person name="Pietschmann T."/>
            <person name="Bach T."/>
            <person name="Mueller R."/>
        </authorList>
    </citation>
    <scope>NUCLEOTIDE SEQUENCE [LARGE SCALE GENOMIC DNA]</scope>
    <source>
        <strain evidence="4 5">MSr12523</strain>
    </source>
</reference>
<dbReference type="Proteomes" id="UP001379533">
    <property type="component" value="Chromosome"/>
</dbReference>
<evidence type="ECO:0000313" key="4">
    <source>
        <dbReference type="EMBL" id="WXA94922.1"/>
    </source>
</evidence>
<dbReference type="InterPro" id="IPR008220">
    <property type="entry name" value="HAT_MetX-like"/>
</dbReference>
<keyword evidence="1" id="KW-0808">Transferase</keyword>
<accession>A0ABZ2K8A8</accession>
<keyword evidence="5" id="KW-1185">Reference proteome</keyword>
<dbReference type="PANTHER" id="PTHR32268">
    <property type="entry name" value="HOMOSERINE O-ACETYLTRANSFERASE"/>
    <property type="match status" value="1"/>
</dbReference>
<dbReference type="SUPFAM" id="SSF53474">
    <property type="entry name" value="alpha/beta-Hydrolases"/>
    <property type="match status" value="1"/>
</dbReference>
<name>A0ABZ2K8A8_9BACT</name>
<protein>
    <submittedName>
        <fullName evidence="4">Alpha/beta fold hydrolase</fullName>
    </submittedName>
</protein>
<feature type="domain" description="AB hydrolase-1" evidence="3">
    <location>
        <begin position="107"/>
        <end position="344"/>
    </location>
</feature>
<organism evidence="4 5">
    <name type="scientific">Pendulispora brunnea</name>
    <dbReference type="NCBI Taxonomy" id="2905690"/>
    <lineage>
        <taxon>Bacteria</taxon>
        <taxon>Pseudomonadati</taxon>
        <taxon>Myxococcota</taxon>
        <taxon>Myxococcia</taxon>
        <taxon>Myxococcales</taxon>
        <taxon>Sorangiineae</taxon>
        <taxon>Pendulisporaceae</taxon>
        <taxon>Pendulispora</taxon>
    </lineage>
</organism>
<evidence type="ECO:0000313" key="5">
    <source>
        <dbReference type="Proteomes" id="UP001379533"/>
    </source>
</evidence>
<evidence type="ECO:0000259" key="3">
    <source>
        <dbReference type="Pfam" id="PF00561"/>
    </source>
</evidence>
<feature type="signal peptide" evidence="2">
    <location>
        <begin position="1"/>
        <end position="28"/>
    </location>
</feature>
<dbReference type="PANTHER" id="PTHR32268:SF11">
    <property type="entry name" value="HOMOSERINE O-ACETYLTRANSFERASE"/>
    <property type="match status" value="1"/>
</dbReference>
<dbReference type="GO" id="GO:0016787">
    <property type="term" value="F:hydrolase activity"/>
    <property type="evidence" value="ECO:0007669"/>
    <property type="project" value="UniProtKB-KW"/>
</dbReference>
<evidence type="ECO:0000256" key="2">
    <source>
        <dbReference type="SAM" id="SignalP"/>
    </source>
</evidence>
<dbReference type="EMBL" id="CP089982">
    <property type="protein sequence ID" value="WXA94922.1"/>
    <property type="molecule type" value="Genomic_DNA"/>
</dbReference>
<gene>
    <name evidence="4" type="ORF">LZC95_51935</name>
</gene>
<feature type="chain" id="PRO_5047471788" evidence="2">
    <location>
        <begin position="29"/>
        <end position="362"/>
    </location>
</feature>
<dbReference type="Pfam" id="PF00561">
    <property type="entry name" value="Abhydrolase_1"/>
    <property type="match status" value="1"/>
</dbReference>
<dbReference type="Gene3D" id="3.40.50.1820">
    <property type="entry name" value="alpha/beta hydrolase"/>
    <property type="match status" value="1"/>
</dbReference>